<dbReference type="SUPFAM" id="SSF52799">
    <property type="entry name" value="(Phosphotyrosine protein) phosphatases II"/>
    <property type="match status" value="1"/>
</dbReference>
<dbReference type="BRENDA" id="3.1.3.48">
    <property type="organism ID" value="890"/>
</dbReference>
<dbReference type="InterPro" id="IPR000387">
    <property type="entry name" value="Tyr_Pase_dom"/>
</dbReference>
<dbReference type="PROSITE" id="PS50056">
    <property type="entry name" value="TYR_PHOSPHATASE_2"/>
    <property type="match status" value="1"/>
</dbReference>
<proteinExistence type="evidence at transcript level"/>
<name>Q75T82_BOMMO</name>
<dbReference type="KEGG" id="bmor:692515"/>
<dbReference type="PANTHER" id="PTHR10367">
    <property type="entry name" value="MRNA-CAPPING ENZYME"/>
    <property type="match status" value="1"/>
</dbReference>
<dbReference type="Proteomes" id="UP000005204">
    <property type="component" value="Unassembled WGS sequence"/>
</dbReference>
<sequence>MPKLPDRWIKYNACGRVIEGTRIICFKVPLSKSQQVQKSQVKKIWDIPALLEAIPKLGAVIDLTNTDKYYKPEDVKAAGILHKKIIMPGRILPPENKVKEFMDAVDDFLGKDSDILLGVHCTHGLNRTGYMVCRYMRDRLGMSGKEAIKKFERARGYAIERIVYTSDLLKQNPAIDKERTNSKSATKRRRDFEYRSPLAEEYETETTRRRYR</sequence>
<feature type="domain" description="Tyrosine specific protein phosphatases" evidence="1">
    <location>
        <begin position="99"/>
        <end position="160"/>
    </location>
</feature>
<dbReference type="Gene3D" id="3.90.190.10">
    <property type="entry name" value="Protein tyrosine phosphatase superfamily"/>
    <property type="match status" value="1"/>
</dbReference>
<dbReference type="InterPro" id="IPR051029">
    <property type="entry name" value="mRNA_Capping_Enz/RNA_Phosphat"/>
</dbReference>
<reference evidence="4" key="2">
    <citation type="journal article" date="2008" name="Insect Biochem. Mol. Biol.">
        <title>The genome of a lepidopteran model insect, the silkworm Bombyx mori.</title>
        <authorList>
            <consortium name="International Silkworm Genome Consortium"/>
        </authorList>
    </citation>
    <scope>NUCLEOTIDE SEQUENCE [LARGE SCALE GENOMIC DNA]</scope>
    <source>
        <strain evidence="4">p50T</strain>
    </source>
</reference>
<dbReference type="InterPro" id="IPR016130">
    <property type="entry name" value="Tyr_Pase_AS"/>
</dbReference>
<dbReference type="EnsemblMetazoa" id="NM_001043503.1">
    <property type="protein sequence ID" value="NP_001036968.1"/>
    <property type="gene ID" value="GeneID_692515"/>
</dbReference>
<dbReference type="GeneID" id="692515"/>
<dbReference type="OrthoDB" id="428974at2759"/>
<evidence type="ECO:0000259" key="1">
    <source>
        <dbReference type="PROSITE" id="PS50056"/>
    </source>
</evidence>
<dbReference type="InterPro" id="IPR000340">
    <property type="entry name" value="Dual-sp_phosphatase_cat-dom"/>
</dbReference>
<dbReference type="CTD" id="692515"/>
<dbReference type="Pfam" id="PF00782">
    <property type="entry name" value="DSPc"/>
    <property type="match status" value="1"/>
</dbReference>
<organism evidence="2">
    <name type="scientific">Bombyx mori</name>
    <name type="common">Silk moth</name>
    <dbReference type="NCBI Taxonomy" id="7091"/>
    <lineage>
        <taxon>Eukaryota</taxon>
        <taxon>Metazoa</taxon>
        <taxon>Ecdysozoa</taxon>
        <taxon>Arthropoda</taxon>
        <taxon>Hexapoda</taxon>
        <taxon>Insecta</taxon>
        <taxon>Pterygota</taxon>
        <taxon>Neoptera</taxon>
        <taxon>Endopterygota</taxon>
        <taxon>Lepidoptera</taxon>
        <taxon>Glossata</taxon>
        <taxon>Ditrysia</taxon>
        <taxon>Bombycoidea</taxon>
        <taxon>Bombycidae</taxon>
        <taxon>Bombycinae</taxon>
        <taxon>Bombyx</taxon>
    </lineage>
</organism>
<evidence type="ECO:0000313" key="4">
    <source>
        <dbReference type="Proteomes" id="UP000005204"/>
    </source>
</evidence>
<evidence type="ECO:0000313" key="3">
    <source>
        <dbReference type="EnsemblMetazoa" id="NP_001036968.1"/>
    </source>
</evidence>
<dbReference type="CDD" id="cd17665">
    <property type="entry name" value="DSP_DUSP11"/>
    <property type="match status" value="1"/>
</dbReference>
<dbReference type="RefSeq" id="NP_001036968.1">
    <property type="nucleotide sequence ID" value="NM_001043503.1"/>
</dbReference>
<dbReference type="InterPro" id="IPR029021">
    <property type="entry name" value="Prot-tyrosine_phosphatase-like"/>
</dbReference>
<protein>
    <submittedName>
        <fullName evidence="2">Protein tyrosine phosphatase</fullName>
    </submittedName>
</protein>
<accession>Q75T82</accession>
<dbReference type="PROSITE" id="PS00383">
    <property type="entry name" value="TYR_PHOSPHATASE_1"/>
    <property type="match status" value="1"/>
</dbReference>
<reference evidence="3" key="3">
    <citation type="submission" date="2022-06" db="UniProtKB">
        <authorList>
            <consortium name="EnsemblMetazoa"/>
        </authorList>
    </citation>
    <scope>IDENTIFICATION</scope>
    <source>
        <strain evidence="3">p50T (Dazao)</strain>
    </source>
</reference>
<evidence type="ECO:0000313" key="2">
    <source>
        <dbReference type="EMBL" id="BAD02367.1"/>
    </source>
</evidence>
<dbReference type="PANTHER" id="PTHR10367:SF9">
    <property type="entry name" value="DUAL-SPECIFICITY PHOSPHATASE 11 (RNA_RNP COMPLEX 1-INTERACTING)"/>
    <property type="match status" value="1"/>
</dbReference>
<dbReference type="AlphaFoldDB" id="Q75T82"/>
<dbReference type="GO" id="GO:0004651">
    <property type="term" value="F:polynucleotide 5'-phosphatase activity"/>
    <property type="evidence" value="ECO:0007669"/>
    <property type="project" value="TreeGrafter"/>
</dbReference>
<reference evidence="2" key="1">
    <citation type="journal article" date="2005" name="Proc. Natl. Acad. Sci. U.S.A.">
        <title>A baculovirus-encoded protein tyrosine phosphatase gene induces enhanced locomotory activity in a lepidopteran host.</title>
        <authorList>
            <person name="Kamita S.G."/>
            <person name="Nagasaka K."/>
            <person name="Chua J.W."/>
            <person name="Shimada T."/>
            <person name="Mita K."/>
            <person name="Kobayashi M."/>
            <person name="Maeda S."/>
            <person name="Hammock B.D."/>
        </authorList>
    </citation>
    <scope>NUCLEOTIDE SEQUENCE</scope>
    <source>
        <strain evidence="2">C-108</strain>
        <tissue evidence="2">Wing disk</tissue>
    </source>
</reference>
<keyword evidence="4" id="KW-1185">Reference proteome</keyword>
<gene>
    <name evidence="2" type="primary">Bmptp-h</name>
    <name evidence="3" type="synonym">692515</name>
</gene>
<dbReference type="EMBL" id="AB126695">
    <property type="protein sequence ID" value="BAD02367.1"/>
    <property type="molecule type" value="mRNA"/>
</dbReference>